<evidence type="ECO:0000256" key="1">
    <source>
        <dbReference type="PROSITE-ProRule" id="PRU00176"/>
    </source>
</evidence>
<evidence type="ECO:0000256" key="2">
    <source>
        <dbReference type="SAM" id="MobiDB-lite"/>
    </source>
</evidence>
<keyword evidence="1" id="KW-0694">RNA-binding</keyword>
<sequence>MTSAEFDQSSAVAASPDLNPKTANPIDNSNSSESSFSDAYNEDAELANVKNKDATQLDDDDYAMTFDSDGDENTDRQELQVMSEAKIDSDIKSLSTIVSASNLSSTTIPPETTISKIPLNGTATHPIHLNLTFSDQTSAHMVSNPNTTSTAQTPIEPLGVKSQPFDDFSAGGIDIQQLLDNITANAEKPDSPHLKNHSLPLHASLPPRPNVPQNRIYPDEGTKYYAGTQGLPPASTSYRPPGGAPSLVAAGAPGTSTDPRNGLPPPPSVSFRGQLSSANAISPNTHLPGNRSSIQDLPNLADQDEADNFETKWAPEVQKMYDEFLEDERRYVTEGLWDRFPTGSRLFIGNLPSEKVTKRDLFHIFYHYGKIAQISIKQAYGFIQFLHSDHCYRALDCEQGTEVRGRKMHLEISKPQKNVRNAQHNSQSSGQRLKSPDRSSGGRNFRNNDRYDRQSQMARTDEYGRPLRVRDDYRPVRSITPPRGANRPRDSYDNRDRRRSRSPYNHRESARYRERSPSPRLREGIDDINLIIPRRDPRDVPDVQIILMEQLDRQFVSWVENELHSRGIKTEVMFLSPRVSIDAVIRRQILEGVHAVSRLNSASQNSSKIPLQVFDRQGGVNNVRFDEYENLEPKIASELVLRAKQSHTISQAQAPAYTQAPPYSHANFSNTLYQSPMVPATSNIASLVGSLDNATLQKLLGSLGTPQQQPNLPVATPVAPTPTIDLAGLLGGLKNHSTNHTYALPSQTELYNNSGHATQSQFRGSNIQSTLSPTQPQPAQQVQNIMAQLARYRQ</sequence>
<protein>
    <recommendedName>
        <fullName evidence="3">RRM domain-containing protein</fullName>
    </recommendedName>
</protein>
<dbReference type="InterPro" id="IPR000504">
    <property type="entry name" value="RRM_dom"/>
</dbReference>
<dbReference type="AlphaFoldDB" id="A0A2S4PW98"/>
<dbReference type="InterPro" id="IPR036621">
    <property type="entry name" value="Anticodon-bd_dom_sf"/>
</dbReference>
<feature type="region of interest" description="Disordered" evidence="2">
    <location>
        <begin position="411"/>
        <end position="520"/>
    </location>
</feature>
<feature type="compositionally biased region" description="Basic and acidic residues" evidence="2">
    <location>
        <begin position="505"/>
        <end position="520"/>
    </location>
</feature>
<evidence type="ECO:0000313" key="4">
    <source>
        <dbReference type="EMBL" id="POS86277.1"/>
    </source>
</evidence>
<dbReference type="InterPro" id="IPR034167">
    <property type="entry name" value="Nab3_RRM"/>
</dbReference>
<dbReference type="GO" id="GO:0003723">
    <property type="term" value="F:RNA binding"/>
    <property type="evidence" value="ECO:0007669"/>
    <property type="project" value="UniProtKB-UniRule"/>
</dbReference>
<dbReference type="CDD" id="cd12342">
    <property type="entry name" value="RRM_Nab3p"/>
    <property type="match status" value="1"/>
</dbReference>
<dbReference type="STRING" id="225359.A0A2S4PW98"/>
<dbReference type="OrthoDB" id="10044938at2759"/>
<feature type="region of interest" description="Disordered" evidence="2">
    <location>
        <begin position="1"/>
        <end position="75"/>
    </location>
</feature>
<evidence type="ECO:0000313" key="5">
    <source>
        <dbReference type="Proteomes" id="UP000237438"/>
    </source>
</evidence>
<dbReference type="SMART" id="SM00360">
    <property type="entry name" value="RRM"/>
    <property type="match status" value="1"/>
</dbReference>
<dbReference type="Gene3D" id="3.30.70.330">
    <property type="match status" value="1"/>
</dbReference>
<organism evidence="4 5">
    <name type="scientific">Erysiphe pulchra</name>
    <dbReference type="NCBI Taxonomy" id="225359"/>
    <lineage>
        <taxon>Eukaryota</taxon>
        <taxon>Fungi</taxon>
        <taxon>Dikarya</taxon>
        <taxon>Ascomycota</taxon>
        <taxon>Pezizomycotina</taxon>
        <taxon>Leotiomycetes</taxon>
        <taxon>Erysiphales</taxon>
        <taxon>Erysiphaceae</taxon>
        <taxon>Erysiphe</taxon>
    </lineage>
</organism>
<dbReference type="PROSITE" id="PS50102">
    <property type="entry name" value="RRM"/>
    <property type="match status" value="1"/>
</dbReference>
<dbReference type="Gene3D" id="3.40.50.800">
    <property type="entry name" value="Anticodon-binding domain"/>
    <property type="match status" value="1"/>
</dbReference>
<keyword evidence="5" id="KW-1185">Reference proteome</keyword>
<dbReference type="InterPro" id="IPR012677">
    <property type="entry name" value="Nucleotide-bd_a/b_plait_sf"/>
</dbReference>
<evidence type="ECO:0000259" key="3">
    <source>
        <dbReference type="PROSITE" id="PS50102"/>
    </source>
</evidence>
<reference evidence="4 5" key="1">
    <citation type="submission" date="2017-10" db="EMBL/GenBank/DDBJ databases">
        <title>Development of genomic resources for the powdery mildew, Erysiphe pulchra.</title>
        <authorList>
            <person name="Wadl P.A."/>
            <person name="Mack B.M."/>
            <person name="Moore G."/>
            <person name="Beltz S.B."/>
        </authorList>
    </citation>
    <scope>NUCLEOTIDE SEQUENCE [LARGE SCALE GENOMIC DNA]</scope>
    <source>
        <strain evidence="4">Cflorida</strain>
    </source>
</reference>
<dbReference type="EMBL" id="PEDP01000363">
    <property type="protein sequence ID" value="POS86277.1"/>
    <property type="molecule type" value="Genomic_DNA"/>
</dbReference>
<feature type="domain" description="RRM" evidence="3">
    <location>
        <begin position="344"/>
        <end position="415"/>
    </location>
</feature>
<accession>A0A2S4PW98</accession>
<dbReference type="InterPro" id="IPR035979">
    <property type="entry name" value="RBD_domain_sf"/>
</dbReference>
<name>A0A2S4PW98_9PEZI</name>
<proteinExistence type="predicted"/>
<feature type="region of interest" description="Disordered" evidence="2">
    <location>
        <begin position="186"/>
        <end position="274"/>
    </location>
</feature>
<feature type="compositionally biased region" description="Low complexity" evidence="2">
    <location>
        <begin position="28"/>
        <end position="37"/>
    </location>
</feature>
<dbReference type="InterPro" id="IPR052600">
    <property type="entry name" value="Nuc_rcpt_coact/corep"/>
</dbReference>
<dbReference type="SUPFAM" id="SSF54928">
    <property type="entry name" value="RNA-binding domain, RBD"/>
    <property type="match status" value="1"/>
</dbReference>
<gene>
    <name evidence="4" type="ORF">EPUL_001201</name>
</gene>
<feature type="compositionally biased region" description="Polar residues" evidence="2">
    <location>
        <begin position="1"/>
        <end position="12"/>
    </location>
</feature>
<dbReference type="Proteomes" id="UP000237438">
    <property type="component" value="Unassembled WGS sequence"/>
</dbReference>
<dbReference type="PANTHER" id="PTHR23295:SF6">
    <property type="entry name" value="NEOSIN, ISOFORM A"/>
    <property type="match status" value="1"/>
</dbReference>
<feature type="compositionally biased region" description="Polar residues" evidence="2">
    <location>
        <begin position="415"/>
        <end position="432"/>
    </location>
</feature>
<feature type="region of interest" description="Disordered" evidence="2">
    <location>
        <begin position="752"/>
        <end position="781"/>
    </location>
</feature>
<feature type="compositionally biased region" description="Basic and acidic residues" evidence="2">
    <location>
        <begin position="446"/>
        <end position="475"/>
    </location>
</feature>
<feature type="compositionally biased region" description="Basic and acidic residues" evidence="2">
    <location>
        <begin position="487"/>
        <end position="496"/>
    </location>
</feature>
<dbReference type="PANTHER" id="PTHR23295">
    <property type="entry name" value="NUCLEAR RECEPTOR COACTIVATOR 5-RELATED"/>
    <property type="match status" value="1"/>
</dbReference>
<feature type="compositionally biased region" description="Acidic residues" evidence="2">
    <location>
        <begin position="56"/>
        <end position="72"/>
    </location>
</feature>
<comment type="caution">
    <text evidence="4">The sequence shown here is derived from an EMBL/GenBank/DDBJ whole genome shotgun (WGS) entry which is preliminary data.</text>
</comment>
<dbReference type="Pfam" id="PF00076">
    <property type="entry name" value="RRM_1"/>
    <property type="match status" value="1"/>
</dbReference>